<comment type="caution">
    <text evidence="1">The sequence shown here is derived from an EMBL/GenBank/DDBJ whole genome shotgun (WGS) entry which is preliminary data.</text>
</comment>
<dbReference type="Proteomes" id="UP001500689">
    <property type="component" value="Unassembled WGS sequence"/>
</dbReference>
<accession>A0ABP6XHP7</accession>
<dbReference type="EMBL" id="BAAAZN010000014">
    <property type="protein sequence ID" value="GAA3567257.1"/>
    <property type="molecule type" value="Genomic_DNA"/>
</dbReference>
<evidence type="ECO:0000313" key="2">
    <source>
        <dbReference type="Proteomes" id="UP001500689"/>
    </source>
</evidence>
<proteinExistence type="predicted"/>
<dbReference type="Gene3D" id="1.10.1200.10">
    <property type="entry name" value="ACP-like"/>
    <property type="match status" value="1"/>
</dbReference>
<evidence type="ECO:0008006" key="3">
    <source>
        <dbReference type="Google" id="ProtNLM"/>
    </source>
</evidence>
<organism evidence="1 2">
    <name type="scientific">Amycolatopsis ultiminotia</name>
    <dbReference type="NCBI Taxonomy" id="543629"/>
    <lineage>
        <taxon>Bacteria</taxon>
        <taxon>Bacillati</taxon>
        <taxon>Actinomycetota</taxon>
        <taxon>Actinomycetes</taxon>
        <taxon>Pseudonocardiales</taxon>
        <taxon>Pseudonocardiaceae</taxon>
        <taxon>Amycolatopsis</taxon>
    </lineage>
</organism>
<reference evidence="2" key="1">
    <citation type="journal article" date="2019" name="Int. J. Syst. Evol. Microbiol.">
        <title>The Global Catalogue of Microorganisms (GCM) 10K type strain sequencing project: providing services to taxonomists for standard genome sequencing and annotation.</title>
        <authorList>
            <consortium name="The Broad Institute Genomics Platform"/>
            <consortium name="The Broad Institute Genome Sequencing Center for Infectious Disease"/>
            <person name="Wu L."/>
            <person name="Ma J."/>
        </authorList>
    </citation>
    <scope>NUCLEOTIDE SEQUENCE [LARGE SCALE GENOMIC DNA]</scope>
    <source>
        <strain evidence="2">JCM 16898</strain>
    </source>
</reference>
<sequence length="88" mass="10010">MVTKEDIRVLLRESLHREPDDELRDDARLALDSLTLVWIVHLLDERHGLAVDLDEEDQGDFDSVDGIHGYLRQRFPARVAAAEVPHGA</sequence>
<name>A0ABP6XHP7_9PSEU</name>
<dbReference type="InterPro" id="IPR036736">
    <property type="entry name" value="ACP-like_sf"/>
</dbReference>
<evidence type="ECO:0000313" key="1">
    <source>
        <dbReference type="EMBL" id="GAA3567257.1"/>
    </source>
</evidence>
<gene>
    <name evidence="1" type="ORF">GCM10022222_59010</name>
</gene>
<protein>
    <recommendedName>
        <fullName evidence="3">Acyl carrier protein</fullName>
    </recommendedName>
</protein>
<dbReference type="SUPFAM" id="SSF47336">
    <property type="entry name" value="ACP-like"/>
    <property type="match status" value="1"/>
</dbReference>
<keyword evidence="2" id="KW-1185">Reference proteome</keyword>